<evidence type="ECO:0000313" key="6">
    <source>
        <dbReference type="Proteomes" id="UP000193675"/>
    </source>
</evidence>
<reference evidence="5 6" key="1">
    <citation type="submission" date="2017-04" db="EMBL/GenBank/DDBJ databases">
        <title>Presence of VIM-2 positive Pseudomonas species in chickens and their surrounding environment.</title>
        <authorList>
            <person name="Zhang R."/>
        </authorList>
    </citation>
    <scope>NUCLEOTIDE SEQUENCE [LARGE SCALE GENOMIC DNA]</scope>
    <source>
        <strain evidence="5 6">DZ-C18</strain>
    </source>
</reference>
<gene>
    <name evidence="5" type="ORF">B7H17_08870</name>
</gene>
<feature type="domain" description="Type I restriction modification DNA specificity" evidence="4">
    <location>
        <begin position="4"/>
        <end position="185"/>
    </location>
</feature>
<dbReference type="SUPFAM" id="SSF116734">
    <property type="entry name" value="DNA methylase specificity domain"/>
    <property type="match status" value="2"/>
</dbReference>
<dbReference type="GO" id="GO:0003677">
    <property type="term" value="F:DNA binding"/>
    <property type="evidence" value="ECO:0007669"/>
    <property type="project" value="UniProtKB-KW"/>
</dbReference>
<dbReference type="Proteomes" id="UP000193675">
    <property type="component" value="Unassembled WGS sequence"/>
</dbReference>
<dbReference type="GO" id="GO:0009307">
    <property type="term" value="P:DNA restriction-modification system"/>
    <property type="evidence" value="ECO:0007669"/>
    <property type="project" value="UniProtKB-KW"/>
</dbReference>
<keyword evidence="2" id="KW-0680">Restriction system</keyword>
<dbReference type="RefSeq" id="WP_084855506.1">
    <property type="nucleotide sequence ID" value="NZ_NBWC01000011.1"/>
</dbReference>
<evidence type="ECO:0000256" key="1">
    <source>
        <dbReference type="ARBA" id="ARBA00010923"/>
    </source>
</evidence>
<comment type="caution">
    <text evidence="5">The sequence shown here is derived from an EMBL/GenBank/DDBJ whole genome shotgun (WGS) entry which is preliminary data.</text>
</comment>
<dbReference type="InterPro" id="IPR052021">
    <property type="entry name" value="Type-I_RS_S_subunit"/>
</dbReference>
<dbReference type="EMBL" id="NBWC01000011">
    <property type="protein sequence ID" value="ORL65267.1"/>
    <property type="molecule type" value="Genomic_DNA"/>
</dbReference>
<dbReference type="AlphaFoldDB" id="A0A1X1A075"/>
<dbReference type="PANTHER" id="PTHR30408">
    <property type="entry name" value="TYPE-1 RESTRICTION ENZYME ECOKI SPECIFICITY PROTEIN"/>
    <property type="match status" value="1"/>
</dbReference>
<feature type="domain" description="Type I restriction modification DNA specificity" evidence="4">
    <location>
        <begin position="235"/>
        <end position="356"/>
    </location>
</feature>
<keyword evidence="3" id="KW-0238">DNA-binding</keyword>
<dbReference type="PANTHER" id="PTHR30408:SF13">
    <property type="entry name" value="TYPE I RESTRICTION ENZYME HINDI SPECIFICITY SUBUNIT"/>
    <property type="match status" value="1"/>
</dbReference>
<evidence type="ECO:0000256" key="2">
    <source>
        <dbReference type="ARBA" id="ARBA00022747"/>
    </source>
</evidence>
<evidence type="ECO:0000256" key="3">
    <source>
        <dbReference type="ARBA" id="ARBA00023125"/>
    </source>
</evidence>
<dbReference type="InterPro" id="IPR000055">
    <property type="entry name" value="Restrct_endonuc_typeI_TRD"/>
</dbReference>
<dbReference type="OrthoDB" id="9798929at2"/>
<sequence length="420" mass="46985">MNSEWRTASLLDHYEVRSGLSKPAKDFGSGYPFLTFKDVFYNYFTPEHLGDFVQATEREREGCSILRGDVFLTRTSETMHELGMSCVALRSYKDATFNGFCKRLRPKPSSELLPEYVGYYLRSPVFRRAVSAMSTMSTRASLNNEMIGRLEISFPPREVQVRISEILKSLDDRITLLRETNATLEAIAQALFKSWFVDFDPVRAKAEGRQPEGVDVTTAALFPDSFEESELGLVPKGWLVGFLSDVCTIASGKRPPDRSDHLTEVCSIPLYGGAGLMGYTSASLFDEMQIVTGRVGTLGKVHVAYPPFWASDNVLVVSPKEPADFTFALHWIRSVDVQALNRGSTQPLLTQRDLGAQQGLIPTRELLRKFQEIAGPLYEQIRLQELQAQTLTQLRDTLLPRLISGQLGLPEAEALIEEAV</sequence>
<dbReference type="Gene3D" id="3.90.220.20">
    <property type="entry name" value="DNA methylase specificity domains"/>
    <property type="match status" value="2"/>
</dbReference>
<protein>
    <recommendedName>
        <fullName evidence="4">Type I restriction modification DNA specificity domain-containing protein</fullName>
    </recommendedName>
</protein>
<organism evidence="5 6">
    <name type="scientific">Pseudomonas putida</name>
    <name type="common">Arthrobacter siderocapsulatus</name>
    <dbReference type="NCBI Taxonomy" id="303"/>
    <lineage>
        <taxon>Bacteria</taxon>
        <taxon>Pseudomonadati</taxon>
        <taxon>Pseudomonadota</taxon>
        <taxon>Gammaproteobacteria</taxon>
        <taxon>Pseudomonadales</taxon>
        <taxon>Pseudomonadaceae</taxon>
        <taxon>Pseudomonas</taxon>
    </lineage>
</organism>
<comment type="similarity">
    <text evidence="1">Belongs to the type-I restriction system S methylase family.</text>
</comment>
<evidence type="ECO:0000259" key="4">
    <source>
        <dbReference type="Pfam" id="PF01420"/>
    </source>
</evidence>
<dbReference type="InterPro" id="IPR044946">
    <property type="entry name" value="Restrct_endonuc_typeI_TRD_sf"/>
</dbReference>
<proteinExistence type="inferred from homology"/>
<dbReference type="Pfam" id="PF01420">
    <property type="entry name" value="Methylase_S"/>
    <property type="match status" value="2"/>
</dbReference>
<evidence type="ECO:0000313" key="5">
    <source>
        <dbReference type="EMBL" id="ORL65267.1"/>
    </source>
</evidence>
<name>A0A1X1A075_PSEPU</name>
<accession>A0A1X1A075</accession>